<comment type="caution">
    <text evidence="3">The sequence shown here is derived from an EMBL/GenBank/DDBJ whole genome shotgun (WGS) entry which is preliminary data.</text>
</comment>
<feature type="region of interest" description="Disordered" evidence="1">
    <location>
        <begin position="30"/>
        <end position="61"/>
    </location>
</feature>
<evidence type="ECO:0000256" key="1">
    <source>
        <dbReference type="SAM" id="MobiDB-lite"/>
    </source>
</evidence>
<feature type="signal peptide" evidence="2">
    <location>
        <begin position="1"/>
        <end position="28"/>
    </location>
</feature>
<sequence>MTPRTLLVALGTAVSAAALGAWVGPCVAADPEPRPEMRPQSVATPAKPEGNGTTGTATPPGLRCLTRAEQRARSAAHQVVPLAKAAQAVKAKQGELLRARLCEQNGRLVYLLTVLPRGGKLVRATVDAGTGTLVGGP</sequence>
<gene>
    <name evidence="3" type="ORF">CH341_18640</name>
</gene>
<evidence type="ECO:0008006" key="5">
    <source>
        <dbReference type="Google" id="ProtNLM"/>
    </source>
</evidence>
<name>A0A327KUN0_9BRAD</name>
<accession>A0A327KUN0</accession>
<proteinExistence type="predicted"/>
<dbReference type="EMBL" id="NPEX01000139">
    <property type="protein sequence ID" value="RAI42620.1"/>
    <property type="molecule type" value="Genomic_DNA"/>
</dbReference>
<keyword evidence="2" id="KW-0732">Signal</keyword>
<organism evidence="3 4">
    <name type="scientific">Rhodoplanes roseus</name>
    <dbReference type="NCBI Taxonomy" id="29409"/>
    <lineage>
        <taxon>Bacteria</taxon>
        <taxon>Pseudomonadati</taxon>
        <taxon>Pseudomonadota</taxon>
        <taxon>Alphaproteobacteria</taxon>
        <taxon>Hyphomicrobiales</taxon>
        <taxon>Nitrobacteraceae</taxon>
        <taxon>Rhodoplanes</taxon>
    </lineage>
</organism>
<keyword evidence="4" id="KW-1185">Reference proteome</keyword>
<feature type="compositionally biased region" description="Low complexity" evidence="1">
    <location>
        <begin position="48"/>
        <end position="61"/>
    </location>
</feature>
<dbReference type="OrthoDB" id="7864982at2"/>
<protein>
    <recommendedName>
        <fullName evidence="5">PepSY domain-containing protein</fullName>
    </recommendedName>
</protein>
<evidence type="ECO:0000256" key="2">
    <source>
        <dbReference type="SAM" id="SignalP"/>
    </source>
</evidence>
<evidence type="ECO:0000313" key="4">
    <source>
        <dbReference type="Proteomes" id="UP000249130"/>
    </source>
</evidence>
<dbReference type="RefSeq" id="WP_111420511.1">
    <property type="nucleotide sequence ID" value="NZ_NPEX01000139.1"/>
</dbReference>
<feature type="chain" id="PRO_5016448105" description="PepSY domain-containing protein" evidence="2">
    <location>
        <begin position="29"/>
        <end position="137"/>
    </location>
</feature>
<dbReference type="Proteomes" id="UP000249130">
    <property type="component" value="Unassembled WGS sequence"/>
</dbReference>
<dbReference type="AlphaFoldDB" id="A0A327KUN0"/>
<reference evidence="3 4" key="1">
    <citation type="submission" date="2017-07" db="EMBL/GenBank/DDBJ databases">
        <title>Draft Genome Sequences of Select Purple Nonsulfur Bacteria.</title>
        <authorList>
            <person name="Lasarre B."/>
            <person name="Mckinlay J.B."/>
        </authorList>
    </citation>
    <scope>NUCLEOTIDE SEQUENCE [LARGE SCALE GENOMIC DNA]</scope>
    <source>
        <strain evidence="3 4">DSM 5909</strain>
    </source>
</reference>
<evidence type="ECO:0000313" key="3">
    <source>
        <dbReference type="EMBL" id="RAI42620.1"/>
    </source>
</evidence>